<sequence>MTIWMGRNAIESQAKVESGQPYSLKILNENTKFQQFALYQTIPKVIGSSFDPISLAWMVGGAAGGAPDNPSQSQFSWTIDYAATAGYIQDFGTTTQPRSFQTASQVGVLINSANTVGVTYQGQFPYGAPGFPNEPVNGTQGVIVIKSDNSFPTVAVQRSDKVSVNVGLAMAGKSAIAVQLEPNLTYQFTPKPTYYIIAGSFVQGQVIDTAISSAAYEVKFQGVTNMTVRFTQQNQFEPA</sequence>
<name>A0AAE4WHB1_AGRVI</name>
<evidence type="ECO:0008006" key="3">
    <source>
        <dbReference type="Google" id="ProtNLM"/>
    </source>
</evidence>
<reference evidence="1 2" key="1">
    <citation type="submission" date="2019-12" db="EMBL/GenBank/DDBJ databases">
        <title>Whole-genome sequencing of Allorhizobium vitis.</title>
        <authorList>
            <person name="Gan H.M."/>
            <person name="Szegedi E."/>
            <person name="Burr T."/>
            <person name="Savka M.A."/>
        </authorList>
    </citation>
    <scope>NUCLEOTIDE SEQUENCE [LARGE SCALE GENOMIC DNA]</scope>
    <source>
        <strain evidence="1 2">CG989</strain>
    </source>
</reference>
<evidence type="ECO:0000313" key="2">
    <source>
        <dbReference type="Proteomes" id="UP000436692"/>
    </source>
</evidence>
<accession>A0AAE4WHB1</accession>
<comment type="caution">
    <text evidence="1">The sequence shown here is derived from an EMBL/GenBank/DDBJ whole genome shotgun (WGS) entry which is preliminary data.</text>
</comment>
<dbReference type="RefSeq" id="WP_156550803.1">
    <property type="nucleotide sequence ID" value="NZ_JABAEJ010000011.1"/>
</dbReference>
<dbReference type="Proteomes" id="UP000436692">
    <property type="component" value="Unassembled WGS sequence"/>
</dbReference>
<protein>
    <recommendedName>
        <fullName evidence="3">Protein RhiA</fullName>
    </recommendedName>
</protein>
<evidence type="ECO:0000313" key="1">
    <source>
        <dbReference type="EMBL" id="MUZ59945.1"/>
    </source>
</evidence>
<organism evidence="1 2">
    <name type="scientific">Agrobacterium vitis</name>
    <name type="common">Rhizobium vitis</name>
    <dbReference type="NCBI Taxonomy" id="373"/>
    <lineage>
        <taxon>Bacteria</taxon>
        <taxon>Pseudomonadati</taxon>
        <taxon>Pseudomonadota</taxon>
        <taxon>Alphaproteobacteria</taxon>
        <taxon>Hyphomicrobiales</taxon>
        <taxon>Rhizobiaceae</taxon>
        <taxon>Rhizobium/Agrobacterium group</taxon>
        <taxon>Agrobacterium</taxon>
    </lineage>
</organism>
<dbReference type="AlphaFoldDB" id="A0AAE4WHB1"/>
<gene>
    <name evidence="1" type="ORF">GOZ95_21115</name>
</gene>
<proteinExistence type="predicted"/>
<dbReference type="EMBL" id="WPHM01000013">
    <property type="protein sequence ID" value="MUZ59945.1"/>
    <property type="molecule type" value="Genomic_DNA"/>
</dbReference>